<dbReference type="Pfam" id="PF14541">
    <property type="entry name" value="TAXi_C"/>
    <property type="match status" value="1"/>
</dbReference>
<name>A0A9Q0HQ47_9POAL</name>
<dbReference type="InterPro" id="IPR032861">
    <property type="entry name" value="TAXi_N"/>
</dbReference>
<keyword evidence="4" id="KW-0378">Hydrolase</keyword>
<dbReference type="InterPro" id="IPR021109">
    <property type="entry name" value="Peptidase_aspartic_dom_sf"/>
</dbReference>
<evidence type="ECO:0000313" key="8">
    <source>
        <dbReference type="Proteomes" id="UP001151287"/>
    </source>
</evidence>
<keyword evidence="3" id="KW-0064">Aspartyl protease</keyword>
<evidence type="ECO:0000256" key="3">
    <source>
        <dbReference type="ARBA" id="ARBA00022750"/>
    </source>
</evidence>
<dbReference type="PROSITE" id="PS51767">
    <property type="entry name" value="PEPTIDASE_A1"/>
    <property type="match status" value="1"/>
</dbReference>
<evidence type="ECO:0000256" key="4">
    <source>
        <dbReference type="ARBA" id="ARBA00022801"/>
    </source>
</evidence>
<dbReference type="InterPro" id="IPR034161">
    <property type="entry name" value="Pepsin-like_plant"/>
</dbReference>
<comment type="similarity">
    <text evidence="1">Belongs to the peptidase A1 family.</text>
</comment>
<organism evidence="7 8">
    <name type="scientific">Rhynchospora breviuscula</name>
    <dbReference type="NCBI Taxonomy" id="2022672"/>
    <lineage>
        <taxon>Eukaryota</taxon>
        <taxon>Viridiplantae</taxon>
        <taxon>Streptophyta</taxon>
        <taxon>Embryophyta</taxon>
        <taxon>Tracheophyta</taxon>
        <taxon>Spermatophyta</taxon>
        <taxon>Magnoliopsida</taxon>
        <taxon>Liliopsida</taxon>
        <taxon>Poales</taxon>
        <taxon>Cyperaceae</taxon>
        <taxon>Cyperoideae</taxon>
        <taxon>Rhynchosporeae</taxon>
        <taxon>Rhynchospora</taxon>
    </lineage>
</organism>
<dbReference type="GO" id="GO:0004190">
    <property type="term" value="F:aspartic-type endopeptidase activity"/>
    <property type="evidence" value="ECO:0007669"/>
    <property type="project" value="UniProtKB-KW"/>
</dbReference>
<sequence length="370" mass="40060">MASSTTLCPFLSIFAFALLATAYAIGFSVELIHHDHPRSPSYNPTLSPSDRIQAEIQRSNARAALLRTYFSHFHNGTSTTKYPYPSTYSLPYGTITANAENNYFMSIRLGTPIKEIITVADTGSDLIWVGCEPLFVGFPGVAFGCTHNTNGTSERMTAGIVGLGGGPLSLVSQLGSSIGHRFSYCLVPITLTKVMTSRLSFGSDAIISGGDVQTTNMVDNARPNLYLVTLHGITVGKNNSLGPIKSSDMLVESGSTLISLPSTILESLVEVLKQSISLPQVEDNEFPLCFNESARSDFVYPDITLQLGTATVTLKPYNTFLMKNNHVRCLAMKPSIFVPILGNIAQQNFHVGFDLASWKISFAAADCTKY</sequence>
<dbReference type="InterPro" id="IPR033121">
    <property type="entry name" value="PEPTIDASE_A1"/>
</dbReference>
<dbReference type="Gene3D" id="2.40.70.10">
    <property type="entry name" value="Acid Proteases"/>
    <property type="match status" value="3"/>
</dbReference>
<dbReference type="EMBL" id="JAMQYH010000003">
    <property type="protein sequence ID" value="KAJ1694274.1"/>
    <property type="molecule type" value="Genomic_DNA"/>
</dbReference>
<dbReference type="SUPFAM" id="SSF50630">
    <property type="entry name" value="Acid proteases"/>
    <property type="match status" value="1"/>
</dbReference>
<dbReference type="Proteomes" id="UP001151287">
    <property type="component" value="Unassembled WGS sequence"/>
</dbReference>
<comment type="caution">
    <text evidence="7">The sequence shown here is derived from an EMBL/GenBank/DDBJ whole genome shotgun (WGS) entry which is preliminary data.</text>
</comment>
<feature type="domain" description="Peptidase A1" evidence="6">
    <location>
        <begin position="56"/>
        <end position="363"/>
    </location>
</feature>
<dbReference type="PRINTS" id="PR00792">
    <property type="entry name" value="PEPSIN"/>
</dbReference>
<evidence type="ECO:0000256" key="1">
    <source>
        <dbReference type="ARBA" id="ARBA00007447"/>
    </source>
</evidence>
<reference evidence="7" key="1">
    <citation type="journal article" date="2022" name="Cell">
        <title>Repeat-based holocentromeres influence genome architecture and karyotype evolution.</title>
        <authorList>
            <person name="Hofstatter P.G."/>
            <person name="Thangavel G."/>
            <person name="Lux T."/>
            <person name="Neumann P."/>
            <person name="Vondrak T."/>
            <person name="Novak P."/>
            <person name="Zhang M."/>
            <person name="Costa L."/>
            <person name="Castellani M."/>
            <person name="Scott A."/>
            <person name="Toegelov H."/>
            <person name="Fuchs J."/>
            <person name="Mata-Sucre Y."/>
            <person name="Dias Y."/>
            <person name="Vanzela A.L.L."/>
            <person name="Huettel B."/>
            <person name="Almeida C.C.S."/>
            <person name="Simkova H."/>
            <person name="Souza G."/>
            <person name="Pedrosa-Harand A."/>
            <person name="Macas J."/>
            <person name="Mayer K.F.X."/>
            <person name="Houben A."/>
            <person name="Marques A."/>
        </authorList>
    </citation>
    <scope>NUCLEOTIDE SEQUENCE</scope>
    <source>
        <strain evidence="7">RhyBre1mFocal</strain>
    </source>
</reference>
<dbReference type="InterPro" id="IPR032799">
    <property type="entry name" value="TAXi_C"/>
</dbReference>
<proteinExistence type="inferred from homology"/>
<dbReference type="PANTHER" id="PTHR47967">
    <property type="entry name" value="OS07G0603500 PROTEIN-RELATED"/>
    <property type="match status" value="1"/>
</dbReference>
<dbReference type="InterPro" id="IPR001461">
    <property type="entry name" value="Aspartic_peptidase_A1"/>
</dbReference>
<dbReference type="AlphaFoldDB" id="A0A9Q0HQ47"/>
<evidence type="ECO:0000313" key="7">
    <source>
        <dbReference type="EMBL" id="KAJ1694274.1"/>
    </source>
</evidence>
<dbReference type="OrthoDB" id="775830at2759"/>
<dbReference type="PANTHER" id="PTHR47967:SF128">
    <property type="entry name" value="ASPARTIC PROTEINASE CDR1-LIKE"/>
    <property type="match status" value="1"/>
</dbReference>
<dbReference type="GO" id="GO:0006508">
    <property type="term" value="P:proteolysis"/>
    <property type="evidence" value="ECO:0007669"/>
    <property type="project" value="UniProtKB-KW"/>
</dbReference>
<protein>
    <recommendedName>
        <fullName evidence="6">Peptidase A1 domain-containing protein</fullName>
    </recommendedName>
</protein>
<evidence type="ECO:0000256" key="2">
    <source>
        <dbReference type="ARBA" id="ARBA00022670"/>
    </source>
</evidence>
<dbReference type="GO" id="GO:0005576">
    <property type="term" value="C:extracellular region"/>
    <property type="evidence" value="ECO:0007669"/>
    <property type="project" value="TreeGrafter"/>
</dbReference>
<keyword evidence="8" id="KW-1185">Reference proteome</keyword>
<evidence type="ECO:0000259" key="6">
    <source>
        <dbReference type="PROSITE" id="PS51767"/>
    </source>
</evidence>
<dbReference type="CDD" id="cd05476">
    <property type="entry name" value="pepsin_A_like_plant"/>
    <property type="match status" value="1"/>
</dbReference>
<accession>A0A9Q0HQ47</accession>
<gene>
    <name evidence="7" type="ORF">LUZ63_010972</name>
</gene>
<keyword evidence="2" id="KW-0645">Protease</keyword>
<dbReference type="Pfam" id="PF14543">
    <property type="entry name" value="TAXi_N"/>
    <property type="match status" value="2"/>
</dbReference>
<dbReference type="InterPro" id="IPR051708">
    <property type="entry name" value="Plant_Aspart_Prot_A1"/>
</dbReference>
<evidence type="ECO:0000256" key="5">
    <source>
        <dbReference type="ARBA" id="ARBA00023180"/>
    </source>
</evidence>
<keyword evidence="5" id="KW-0325">Glycoprotein</keyword>